<keyword evidence="8" id="KW-0812">Transmembrane</keyword>
<dbReference type="InterPro" id="IPR027417">
    <property type="entry name" value="P-loop_NTPase"/>
</dbReference>
<dbReference type="Gene3D" id="3.40.50.300">
    <property type="entry name" value="P-loop containing nucleotide triphosphate hydrolases"/>
    <property type="match status" value="1"/>
</dbReference>
<dbReference type="OrthoDB" id="10263145at2759"/>
<dbReference type="GO" id="GO:0005524">
    <property type="term" value="F:ATP binding"/>
    <property type="evidence" value="ECO:0007669"/>
    <property type="project" value="UniProtKB-KW"/>
</dbReference>
<comment type="caution">
    <text evidence="10">The sequence shown here is derived from an EMBL/GenBank/DDBJ whole genome shotgun (WGS) entry which is preliminary data.</text>
</comment>
<dbReference type="EMBL" id="WTPW01000289">
    <property type="protein sequence ID" value="KAF0526224.1"/>
    <property type="molecule type" value="Genomic_DNA"/>
</dbReference>
<evidence type="ECO:0000259" key="9">
    <source>
        <dbReference type="Pfam" id="PF02224"/>
    </source>
</evidence>
<evidence type="ECO:0000256" key="1">
    <source>
        <dbReference type="ARBA" id="ARBA00012906"/>
    </source>
</evidence>
<dbReference type="AlphaFoldDB" id="A0A8H4ARN3"/>
<dbReference type="EC" id="2.7.4.25" evidence="1"/>
<gene>
    <name evidence="10" type="ORF">F8M41_014124</name>
</gene>
<comment type="catalytic activity">
    <reaction evidence="7">
        <text>CMP + ATP = CDP + ADP</text>
        <dbReference type="Rhea" id="RHEA:11600"/>
        <dbReference type="ChEBI" id="CHEBI:30616"/>
        <dbReference type="ChEBI" id="CHEBI:58069"/>
        <dbReference type="ChEBI" id="CHEBI:60377"/>
        <dbReference type="ChEBI" id="CHEBI:456216"/>
        <dbReference type="EC" id="2.7.4.25"/>
    </reaction>
</comment>
<evidence type="ECO:0000256" key="7">
    <source>
        <dbReference type="ARBA" id="ARBA00048478"/>
    </source>
</evidence>
<feature type="domain" description="Cytidylate kinase" evidence="9">
    <location>
        <begin position="31"/>
        <end position="158"/>
    </location>
</feature>
<comment type="catalytic activity">
    <reaction evidence="6">
        <text>dCMP + ATP = dCDP + ADP</text>
        <dbReference type="Rhea" id="RHEA:25094"/>
        <dbReference type="ChEBI" id="CHEBI:30616"/>
        <dbReference type="ChEBI" id="CHEBI:57566"/>
        <dbReference type="ChEBI" id="CHEBI:58593"/>
        <dbReference type="ChEBI" id="CHEBI:456216"/>
        <dbReference type="EC" id="2.7.4.25"/>
    </reaction>
</comment>
<dbReference type="GO" id="GO:0036431">
    <property type="term" value="F:dCMP kinase activity"/>
    <property type="evidence" value="ECO:0007669"/>
    <property type="project" value="InterPro"/>
</dbReference>
<organism evidence="10 11">
    <name type="scientific">Gigaspora margarita</name>
    <dbReference type="NCBI Taxonomy" id="4874"/>
    <lineage>
        <taxon>Eukaryota</taxon>
        <taxon>Fungi</taxon>
        <taxon>Fungi incertae sedis</taxon>
        <taxon>Mucoromycota</taxon>
        <taxon>Glomeromycotina</taxon>
        <taxon>Glomeromycetes</taxon>
        <taxon>Diversisporales</taxon>
        <taxon>Gigasporaceae</taxon>
        <taxon>Gigaspora</taxon>
    </lineage>
</organism>
<dbReference type="GO" id="GO:0006139">
    <property type="term" value="P:nucleobase-containing compound metabolic process"/>
    <property type="evidence" value="ECO:0007669"/>
    <property type="project" value="InterPro"/>
</dbReference>
<evidence type="ECO:0000313" key="10">
    <source>
        <dbReference type="EMBL" id="KAF0526224.1"/>
    </source>
</evidence>
<evidence type="ECO:0000256" key="8">
    <source>
        <dbReference type="SAM" id="Phobius"/>
    </source>
</evidence>
<keyword evidence="8" id="KW-1133">Transmembrane helix</keyword>
<name>A0A8H4ARN3_GIGMA</name>
<dbReference type="InterPro" id="IPR011994">
    <property type="entry name" value="Cytidylate_kinase_dom"/>
</dbReference>
<evidence type="ECO:0000256" key="3">
    <source>
        <dbReference type="ARBA" id="ARBA00022741"/>
    </source>
</evidence>
<keyword evidence="4 10" id="KW-0418">Kinase</keyword>
<accession>A0A8H4ARN3</accession>
<dbReference type="Proteomes" id="UP000439903">
    <property type="component" value="Unassembled WGS sequence"/>
</dbReference>
<dbReference type="Pfam" id="PF02224">
    <property type="entry name" value="Cytidylate_kin"/>
    <property type="match status" value="1"/>
</dbReference>
<evidence type="ECO:0000256" key="2">
    <source>
        <dbReference type="ARBA" id="ARBA00022679"/>
    </source>
</evidence>
<keyword evidence="3" id="KW-0547">Nucleotide-binding</keyword>
<evidence type="ECO:0000256" key="4">
    <source>
        <dbReference type="ARBA" id="ARBA00022777"/>
    </source>
</evidence>
<evidence type="ECO:0000313" key="11">
    <source>
        <dbReference type="Proteomes" id="UP000439903"/>
    </source>
</evidence>
<evidence type="ECO:0000256" key="6">
    <source>
        <dbReference type="ARBA" id="ARBA00047615"/>
    </source>
</evidence>
<reference evidence="10 11" key="1">
    <citation type="journal article" date="2019" name="Environ. Microbiol.">
        <title>At the nexus of three kingdoms: the genome of the mycorrhizal fungus Gigaspora margarita provides insights into plant, endobacterial and fungal interactions.</title>
        <authorList>
            <person name="Venice F."/>
            <person name="Ghignone S."/>
            <person name="Salvioli di Fossalunga A."/>
            <person name="Amselem J."/>
            <person name="Novero M."/>
            <person name="Xianan X."/>
            <person name="Sedzielewska Toro K."/>
            <person name="Morin E."/>
            <person name="Lipzen A."/>
            <person name="Grigoriev I.V."/>
            <person name="Henrissat B."/>
            <person name="Martin F.M."/>
            <person name="Bonfante P."/>
        </authorList>
    </citation>
    <scope>NUCLEOTIDE SEQUENCE [LARGE SCALE GENOMIC DNA]</scope>
    <source>
        <strain evidence="10 11">BEG34</strain>
    </source>
</reference>
<sequence length="260" mass="30366">MIQLNEIHLFKNEIIGSPSYYLQEIKFHLQEKKLQELQISQKASEISKIPEIQNIINEIIQTIMKNGRYIVVGRDTTTNILPNAKVKLVLEADFKTRVYRRTKQLNVEKFEAIGKVFSDLLKRDMDSFDLVLEARKVAIIIDTTDLSIEQVVAKILSHVLWVKFSNHDMLHLIIFILFVFVYTLHAHFSEKIESNYSGQIKANFQVDSSDLQEESSTPQVKELTIQELIVLKNWELANYIVDKAYTQLIVKLEERHEFMN</sequence>
<keyword evidence="5" id="KW-0067">ATP-binding</keyword>
<dbReference type="SUPFAM" id="SSF52540">
    <property type="entry name" value="P-loop containing nucleoside triphosphate hydrolases"/>
    <property type="match status" value="1"/>
</dbReference>
<keyword evidence="2" id="KW-0808">Transferase</keyword>
<keyword evidence="8" id="KW-0472">Membrane</keyword>
<protein>
    <recommendedName>
        <fullName evidence="1">(d)CMP kinase</fullName>
        <ecNumber evidence="1">2.7.4.25</ecNumber>
    </recommendedName>
</protein>
<evidence type="ECO:0000256" key="5">
    <source>
        <dbReference type="ARBA" id="ARBA00022840"/>
    </source>
</evidence>
<proteinExistence type="predicted"/>
<feature type="transmembrane region" description="Helical" evidence="8">
    <location>
        <begin position="169"/>
        <end position="188"/>
    </location>
</feature>
<keyword evidence="11" id="KW-1185">Reference proteome</keyword>